<feature type="domain" description="DUF559" evidence="1">
    <location>
        <begin position="235"/>
        <end position="300"/>
    </location>
</feature>
<dbReference type="InterPro" id="IPR011335">
    <property type="entry name" value="Restrct_endonuc-II-like"/>
</dbReference>
<reference evidence="2 3" key="1">
    <citation type="submission" date="2023-08" db="EMBL/GenBank/DDBJ databases">
        <title>Arthrobacter horti sp. nov., isolated from forest soil.</title>
        <authorList>
            <person name="Park M."/>
        </authorList>
    </citation>
    <scope>NUCLEOTIDE SEQUENCE [LARGE SCALE GENOMIC DNA]</scope>
    <source>
        <strain evidence="2 3">YJM1</strain>
    </source>
</reference>
<protein>
    <submittedName>
        <fullName evidence="2">DUF559 domain-containing protein</fullName>
    </submittedName>
</protein>
<dbReference type="SUPFAM" id="SSF52980">
    <property type="entry name" value="Restriction endonuclease-like"/>
    <property type="match status" value="1"/>
</dbReference>
<gene>
    <name evidence="2" type="ORF">Q9R02_14090</name>
</gene>
<dbReference type="EMBL" id="JAVALS010000012">
    <property type="protein sequence ID" value="MDP5228290.1"/>
    <property type="molecule type" value="Genomic_DNA"/>
</dbReference>
<evidence type="ECO:0000313" key="3">
    <source>
        <dbReference type="Proteomes" id="UP001232725"/>
    </source>
</evidence>
<accession>A0ABT9IT93</accession>
<proteinExistence type="predicted"/>
<organism evidence="2 3">
    <name type="scientific">Arthrobacter horti</name>
    <dbReference type="NCBI Taxonomy" id="3068273"/>
    <lineage>
        <taxon>Bacteria</taxon>
        <taxon>Bacillati</taxon>
        <taxon>Actinomycetota</taxon>
        <taxon>Actinomycetes</taxon>
        <taxon>Micrococcales</taxon>
        <taxon>Micrococcaceae</taxon>
        <taxon>Arthrobacter</taxon>
    </lineage>
</organism>
<dbReference type="Proteomes" id="UP001232725">
    <property type="component" value="Unassembled WGS sequence"/>
</dbReference>
<keyword evidence="3" id="KW-1185">Reference proteome</keyword>
<name>A0ABT9IT93_9MICC</name>
<dbReference type="InterPro" id="IPR007569">
    <property type="entry name" value="DUF559"/>
</dbReference>
<evidence type="ECO:0000259" key="1">
    <source>
        <dbReference type="Pfam" id="PF04480"/>
    </source>
</evidence>
<comment type="caution">
    <text evidence="2">The sequence shown here is derived from an EMBL/GenBank/DDBJ whole genome shotgun (WGS) entry which is preliminary data.</text>
</comment>
<sequence>MRKPLELPEPLGTAPFTLTKAWELGVHHERLRRKDLVMPTRGVREPVTGEMDRISRFRPLLEVTHGIASHTSACHLLGLPVPGFLSDSTHISVPKGRDAPHRPGIQGHALTLFPGEVISLDGMWVTSPARTFLDMAALLPEIHLVALGDAIASLGRRPWSRQDVPAVPPDELRKYLDWKRGTPGIRKARLAAQLVRSGVDSPPESFLRLAFIDAHLPEFTPDCPVIDGFGTIRHHVDLGNEHHRIAVEHDGEHHRTREQQRIDARRNALMQELGWRQVIIVADDLKNDCASAVSKVRRMLRSAA</sequence>
<dbReference type="Pfam" id="PF04480">
    <property type="entry name" value="DUF559"/>
    <property type="match status" value="1"/>
</dbReference>
<dbReference type="Gene3D" id="3.40.960.10">
    <property type="entry name" value="VSR Endonuclease"/>
    <property type="match status" value="1"/>
</dbReference>
<evidence type="ECO:0000313" key="2">
    <source>
        <dbReference type="EMBL" id="MDP5228290.1"/>
    </source>
</evidence>